<evidence type="ECO:0000313" key="13">
    <source>
        <dbReference type="EMBL" id="PTW03464.1"/>
    </source>
</evidence>
<dbReference type="GO" id="GO:0005886">
    <property type="term" value="C:plasma membrane"/>
    <property type="evidence" value="ECO:0007669"/>
    <property type="project" value="TreeGrafter"/>
</dbReference>
<dbReference type="Gene3D" id="3.30.565.10">
    <property type="entry name" value="Histidine kinase-like ATPase, C-terminal domain"/>
    <property type="match status" value="1"/>
</dbReference>
<proteinExistence type="predicted"/>
<dbReference type="PROSITE" id="PS50109">
    <property type="entry name" value="HIS_KIN"/>
    <property type="match status" value="1"/>
</dbReference>
<dbReference type="InterPro" id="IPR003660">
    <property type="entry name" value="HAMP_dom"/>
</dbReference>
<evidence type="ECO:0000259" key="12">
    <source>
        <dbReference type="PROSITE" id="PS50885"/>
    </source>
</evidence>
<dbReference type="Gene3D" id="1.10.287.130">
    <property type="match status" value="1"/>
</dbReference>
<protein>
    <recommendedName>
        <fullName evidence="3">histidine kinase</fullName>
        <ecNumber evidence="3">2.7.13.3</ecNumber>
    </recommendedName>
</protein>
<evidence type="ECO:0000259" key="11">
    <source>
        <dbReference type="PROSITE" id="PS50109"/>
    </source>
</evidence>
<dbReference type="InterPro" id="IPR050351">
    <property type="entry name" value="BphY/WalK/GraS-like"/>
</dbReference>
<feature type="transmembrane region" description="Helical" evidence="10">
    <location>
        <begin position="171"/>
        <end position="191"/>
    </location>
</feature>
<dbReference type="OrthoDB" id="9813151at2"/>
<dbReference type="Pfam" id="PF02518">
    <property type="entry name" value="HATPase_c"/>
    <property type="match status" value="1"/>
</dbReference>
<dbReference type="InterPro" id="IPR035965">
    <property type="entry name" value="PAS-like_dom_sf"/>
</dbReference>
<feature type="coiled-coil region" evidence="9">
    <location>
        <begin position="218"/>
        <end position="252"/>
    </location>
</feature>
<dbReference type="EMBL" id="QAXS01000001">
    <property type="protein sequence ID" value="PTW03464.1"/>
    <property type="molecule type" value="Genomic_DNA"/>
</dbReference>
<dbReference type="PANTHER" id="PTHR45453">
    <property type="entry name" value="PHOSPHATE REGULON SENSOR PROTEIN PHOR"/>
    <property type="match status" value="1"/>
</dbReference>
<dbReference type="GO" id="GO:0004721">
    <property type="term" value="F:phosphoprotein phosphatase activity"/>
    <property type="evidence" value="ECO:0007669"/>
    <property type="project" value="TreeGrafter"/>
</dbReference>
<evidence type="ECO:0000256" key="10">
    <source>
        <dbReference type="SAM" id="Phobius"/>
    </source>
</evidence>
<dbReference type="PRINTS" id="PR00344">
    <property type="entry name" value="BCTRLSENSOR"/>
</dbReference>
<keyword evidence="9" id="KW-0175">Coiled coil</keyword>
<keyword evidence="10" id="KW-0812">Transmembrane</keyword>
<evidence type="ECO:0000256" key="6">
    <source>
        <dbReference type="ARBA" id="ARBA00022777"/>
    </source>
</evidence>
<dbReference type="InterPro" id="IPR036890">
    <property type="entry name" value="HATPase_C_sf"/>
</dbReference>
<dbReference type="Proteomes" id="UP000244089">
    <property type="component" value="Unassembled WGS sequence"/>
</dbReference>
<dbReference type="EC" id="2.7.13.3" evidence="3"/>
<evidence type="ECO:0000256" key="4">
    <source>
        <dbReference type="ARBA" id="ARBA00022553"/>
    </source>
</evidence>
<dbReference type="SMART" id="SM00388">
    <property type="entry name" value="HisKA"/>
    <property type="match status" value="1"/>
</dbReference>
<feature type="domain" description="Histidine kinase" evidence="11">
    <location>
        <begin position="373"/>
        <end position="587"/>
    </location>
</feature>
<dbReference type="SUPFAM" id="SSF158472">
    <property type="entry name" value="HAMP domain-like"/>
    <property type="match status" value="1"/>
</dbReference>
<dbReference type="SUPFAM" id="SSF55785">
    <property type="entry name" value="PYP-like sensor domain (PAS domain)"/>
    <property type="match status" value="1"/>
</dbReference>
<dbReference type="InterPro" id="IPR000014">
    <property type="entry name" value="PAS"/>
</dbReference>
<dbReference type="CDD" id="cd00082">
    <property type="entry name" value="HisKA"/>
    <property type="match status" value="1"/>
</dbReference>
<evidence type="ECO:0000256" key="3">
    <source>
        <dbReference type="ARBA" id="ARBA00012438"/>
    </source>
</evidence>
<feature type="transmembrane region" description="Helical" evidence="10">
    <location>
        <begin position="15"/>
        <end position="38"/>
    </location>
</feature>
<keyword evidence="6 13" id="KW-0418">Kinase</keyword>
<reference evidence="13 14" key="1">
    <citation type="submission" date="2018-04" db="EMBL/GenBank/DDBJ databases">
        <title>Subsurface microbial communities from deep shales in Ohio and West Virginia, USA.</title>
        <authorList>
            <person name="Wrighton K."/>
        </authorList>
    </citation>
    <scope>NUCLEOTIDE SEQUENCE [LARGE SCALE GENOMIC DNA]</scope>
    <source>
        <strain evidence="13 14">WC1</strain>
    </source>
</reference>
<dbReference type="RefSeq" id="WP_108137609.1">
    <property type="nucleotide sequence ID" value="NZ_QAXS01000001.1"/>
</dbReference>
<comment type="catalytic activity">
    <reaction evidence="1">
        <text>ATP + protein L-histidine = ADP + protein N-phospho-L-histidine.</text>
        <dbReference type="EC" id="2.7.13.3"/>
    </reaction>
</comment>
<comment type="subcellular location">
    <subcellularLocation>
        <location evidence="2">Membrane</location>
    </subcellularLocation>
</comment>
<dbReference type="Pfam" id="PF00512">
    <property type="entry name" value="HisKA"/>
    <property type="match status" value="1"/>
</dbReference>
<dbReference type="Gene3D" id="3.30.450.20">
    <property type="entry name" value="PAS domain"/>
    <property type="match status" value="1"/>
</dbReference>
<dbReference type="SMART" id="SM00304">
    <property type="entry name" value="HAMP"/>
    <property type="match status" value="1"/>
</dbReference>
<dbReference type="SUPFAM" id="SSF55874">
    <property type="entry name" value="ATPase domain of HSP90 chaperone/DNA topoisomerase II/histidine kinase"/>
    <property type="match status" value="1"/>
</dbReference>
<dbReference type="FunFam" id="3.30.565.10:FF:000006">
    <property type="entry name" value="Sensor histidine kinase WalK"/>
    <property type="match status" value="1"/>
</dbReference>
<dbReference type="CDD" id="cd00130">
    <property type="entry name" value="PAS"/>
    <property type="match status" value="1"/>
</dbReference>
<gene>
    <name evidence="13" type="ORF">C8C76_101105</name>
</gene>
<dbReference type="CDD" id="cd06225">
    <property type="entry name" value="HAMP"/>
    <property type="match status" value="1"/>
</dbReference>
<dbReference type="PANTHER" id="PTHR45453:SF1">
    <property type="entry name" value="PHOSPHATE REGULON SENSOR PROTEIN PHOR"/>
    <property type="match status" value="1"/>
</dbReference>
<accession>A0A2T5RT06</accession>
<keyword evidence="4" id="KW-0597">Phosphoprotein</keyword>
<evidence type="ECO:0000256" key="8">
    <source>
        <dbReference type="ARBA" id="ARBA00023136"/>
    </source>
</evidence>
<dbReference type="PROSITE" id="PS50885">
    <property type="entry name" value="HAMP"/>
    <property type="match status" value="1"/>
</dbReference>
<dbReference type="InterPro" id="IPR004358">
    <property type="entry name" value="Sig_transdc_His_kin-like_C"/>
</dbReference>
<keyword evidence="8 10" id="KW-0472">Membrane</keyword>
<dbReference type="GO" id="GO:0000155">
    <property type="term" value="F:phosphorelay sensor kinase activity"/>
    <property type="evidence" value="ECO:0007669"/>
    <property type="project" value="InterPro"/>
</dbReference>
<dbReference type="GO" id="GO:0016036">
    <property type="term" value="P:cellular response to phosphate starvation"/>
    <property type="evidence" value="ECO:0007669"/>
    <property type="project" value="TreeGrafter"/>
</dbReference>
<dbReference type="AlphaFoldDB" id="A0A2T5RT06"/>
<sequence>MKLKNLKTNSLFGKLFFRFIVLSLIIIVIFGLIVIYYLEDFLYNRRENEVLYNLNQLKNDIDQYLAAGEDEEINKILSLTARQNRGQIWLTDREGDIIYSYPGRIDERVDFEGFEQIFDNKMLSSRVDSEQFDRPMLLNAASIEVEGEKYGLLFFTSVQGINSTVGQIQKIMLYLILFSALPALLLAYFWAKSISEPLKNISKTAEEISRGNFIEISNAQNTKELKNLAESINEMSKTLAQNMNNLKEEKNKLNYILSGMEEGVLALNSAQEIILLNQSFADLFISEEQVELNKQQSLSELIDNQEVIDFINESIQKRENRSLEVKVEEADKYLLLHSTAIFRESKFWGIVVIFQDISERWRFEKLQNDFVANVSHELKTPLSSIRGAAEIVYDGAVSQKKAREKYLNMIIEESNRLETMVNNILSISELKSDILRCTEVNFSEFVYNMLQDYKSVNEIEQDFNYQLQEKITLRLDADKIKRVIINLLDNAVKYSPAAGEIKIILTKTDSAVKFAVRDQGPGVPPEEQKNIWERFYKVNKKGFQSKKRGSGLGLAIVKDIIKLHGGRVYQKNLETGSEFAFVLPEANNLPAAE</sequence>
<dbReference type="InterPro" id="IPR003661">
    <property type="entry name" value="HisK_dim/P_dom"/>
</dbReference>
<name>A0A2T5RT06_9FIRM</name>
<keyword evidence="5" id="KW-0808">Transferase</keyword>
<keyword evidence="10" id="KW-1133">Transmembrane helix</keyword>
<feature type="domain" description="HAMP" evidence="12">
    <location>
        <begin position="192"/>
        <end position="244"/>
    </location>
</feature>
<evidence type="ECO:0000256" key="7">
    <source>
        <dbReference type="ARBA" id="ARBA00023012"/>
    </source>
</evidence>
<comment type="caution">
    <text evidence="13">The sequence shown here is derived from an EMBL/GenBank/DDBJ whole genome shotgun (WGS) entry which is preliminary data.</text>
</comment>
<dbReference type="SMART" id="SM00387">
    <property type="entry name" value="HATPase_c"/>
    <property type="match status" value="1"/>
</dbReference>
<evidence type="ECO:0000256" key="5">
    <source>
        <dbReference type="ARBA" id="ARBA00022679"/>
    </source>
</evidence>
<dbReference type="Gene3D" id="6.10.340.10">
    <property type="match status" value="1"/>
</dbReference>
<evidence type="ECO:0000256" key="2">
    <source>
        <dbReference type="ARBA" id="ARBA00004370"/>
    </source>
</evidence>
<evidence type="ECO:0000313" key="14">
    <source>
        <dbReference type="Proteomes" id="UP000244089"/>
    </source>
</evidence>
<dbReference type="InterPro" id="IPR005467">
    <property type="entry name" value="His_kinase_dom"/>
</dbReference>
<dbReference type="SUPFAM" id="SSF47384">
    <property type="entry name" value="Homodimeric domain of signal transducing histidine kinase"/>
    <property type="match status" value="1"/>
</dbReference>
<dbReference type="InterPro" id="IPR036097">
    <property type="entry name" value="HisK_dim/P_sf"/>
</dbReference>
<dbReference type="FunFam" id="1.10.287.130:FF:000001">
    <property type="entry name" value="Two-component sensor histidine kinase"/>
    <property type="match status" value="1"/>
</dbReference>
<dbReference type="CDD" id="cd00075">
    <property type="entry name" value="HATPase"/>
    <property type="match status" value="1"/>
</dbReference>
<keyword evidence="7" id="KW-0902">Two-component regulatory system</keyword>
<organism evidence="13 14">
    <name type="scientific">Halanaerobium saccharolyticum</name>
    <dbReference type="NCBI Taxonomy" id="43595"/>
    <lineage>
        <taxon>Bacteria</taxon>
        <taxon>Bacillati</taxon>
        <taxon>Bacillota</taxon>
        <taxon>Clostridia</taxon>
        <taxon>Halanaerobiales</taxon>
        <taxon>Halanaerobiaceae</taxon>
        <taxon>Halanaerobium</taxon>
    </lineage>
</organism>
<dbReference type="InterPro" id="IPR003594">
    <property type="entry name" value="HATPase_dom"/>
</dbReference>
<evidence type="ECO:0000256" key="1">
    <source>
        <dbReference type="ARBA" id="ARBA00000085"/>
    </source>
</evidence>
<evidence type="ECO:0000256" key="9">
    <source>
        <dbReference type="SAM" id="Coils"/>
    </source>
</evidence>